<keyword evidence="4" id="KW-0238">DNA-binding</keyword>
<keyword evidence="5" id="KW-0010">Activator</keyword>
<evidence type="ECO:0000256" key="8">
    <source>
        <dbReference type="SAM" id="Coils"/>
    </source>
</evidence>
<dbReference type="InterPro" id="IPR046347">
    <property type="entry name" value="bZIP_sf"/>
</dbReference>
<evidence type="ECO:0000256" key="1">
    <source>
        <dbReference type="ARBA" id="ARBA00004123"/>
    </source>
</evidence>
<dbReference type="GO" id="GO:0003700">
    <property type="term" value="F:DNA-binding transcription factor activity"/>
    <property type="evidence" value="ECO:0007669"/>
    <property type="project" value="InterPro"/>
</dbReference>
<dbReference type="PANTHER" id="PTHR45693:SF13">
    <property type="entry name" value="TRANSCRIPTION FACTOR TGA10"/>
    <property type="match status" value="1"/>
</dbReference>
<evidence type="ECO:0000259" key="12">
    <source>
        <dbReference type="PROSITE" id="PS51806"/>
    </source>
</evidence>
<reference evidence="13" key="1">
    <citation type="submission" date="2019-12" db="EMBL/GenBank/DDBJ databases">
        <title>Genome sequencing and annotation of Brassica cretica.</title>
        <authorList>
            <person name="Studholme D.J."/>
            <person name="Sarris P.F."/>
        </authorList>
    </citation>
    <scope>NUCLEOTIDE SEQUENCE</scope>
    <source>
        <strain evidence="13">PFS-001/15</strain>
        <tissue evidence="13">Leaf</tissue>
    </source>
</reference>
<dbReference type="InterPro" id="IPR025422">
    <property type="entry name" value="TGA_domain"/>
</dbReference>
<dbReference type="InterPro" id="IPR032675">
    <property type="entry name" value="LRR_dom_sf"/>
</dbReference>
<evidence type="ECO:0000313" key="13">
    <source>
        <dbReference type="EMBL" id="KAF2535426.1"/>
    </source>
</evidence>
<keyword evidence="8" id="KW-0175">Coiled coil</keyword>
<keyword evidence="3" id="KW-0805">Transcription regulation</keyword>
<dbReference type="SUPFAM" id="SSF57959">
    <property type="entry name" value="Leucine zipper domain"/>
    <property type="match status" value="1"/>
</dbReference>
<dbReference type="CDD" id="cd14708">
    <property type="entry name" value="bZIP_HBP1b-like"/>
    <property type="match status" value="1"/>
</dbReference>
<dbReference type="PROSITE" id="PS50217">
    <property type="entry name" value="BZIP"/>
    <property type="match status" value="1"/>
</dbReference>
<dbReference type="Pfam" id="PF14144">
    <property type="entry name" value="DOG1"/>
    <property type="match status" value="1"/>
</dbReference>
<dbReference type="GO" id="GO:0005634">
    <property type="term" value="C:nucleus"/>
    <property type="evidence" value="ECO:0007669"/>
    <property type="project" value="UniProtKB-SubCell"/>
</dbReference>
<accession>A0A8S9FSQ1</accession>
<keyword evidence="6" id="KW-0804">Transcription</keyword>
<dbReference type="Gene3D" id="1.20.5.170">
    <property type="match status" value="1"/>
</dbReference>
<evidence type="ECO:0000256" key="6">
    <source>
        <dbReference type="ARBA" id="ARBA00023163"/>
    </source>
</evidence>
<sequence>MCLVRLILQGLFQAVAPSGSTRPSSEPSMDLTNHSQFQLPQPSKSIKKEGNRKGLASSDHDTPKSSDPKTLRRLAQNREAARKSRLRKKAYVQQLESCRIKLTQLEQEIQRARSQGVFYGGSLMGGDQQQGGMPIGPGYTSSAEAAVFDMEYTRWLEEQQRLLTELRVATQEHLAENELRMFVDTCLAHYDHLINLKAMVAKTDVFHLISGAWKTPAERCFLWMGGFRPSEIIKADNLRHQTIHRLNQLLTTRQEARCILAVAELSWTNVTGPVPEFLSQLMNLDYLNLSFNELSGSIPSSLSLLPKLLYVDLSRNKLTGTIPESFGSFPGKVPDLFLSHNQLSGSIPKSLGNLNFNRIDFSRNKFIGDASMLFGANKTTFSIDLSRNMFQFDLSRVEIPNTFGILDLNHNGITGNIPVQWTENPFQIFNVSYNRLCGRIPTGGKLQTFDSYAYFHNKCLCGAPLDSCK</sequence>
<protein>
    <recommendedName>
        <fullName evidence="15">BZIP domain-containing protein</fullName>
    </recommendedName>
</protein>
<dbReference type="Pfam" id="PF00560">
    <property type="entry name" value="LRR_1"/>
    <property type="match status" value="3"/>
</dbReference>
<feature type="coiled-coil region" evidence="8">
    <location>
        <begin position="88"/>
        <end position="115"/>
    </location>
</feature>
<evidence type="ECO:0000256" key="7">
    <source>
        <dbReference type="ARBA" id="ARBA00023242"/>
    </source>
</evidence>
<dbReference type="PROSITE" id="PS00036">
    <property type="entry name" value="BZIP_BASIC"/>
    <property type="match status" value="1"/>
</dbReference>
<dbReference type="PROSITE" id="PS51450">
    <property type="entry name" value="LRR"/>
    <property type="match status" value="1"/>
</dbReference>
<feature type="signal peptide" evidence="10">
    <location>
        <begin position="1"/>
        <end position="17"/>
    </location>
</feature>
<dbReference type="Proteomes" id="UP000712281">
    <property type="component" value="Unassembled WGS sequence"/>
</dbReference>
<keyword evidence="10" id="KW-0732">Signal</keyword>
<evidence type="ECO:0000256" key="4">
    <source>
        <dbReference type="ARBA" id="ARBA00023125"/>
    </source>
</evidence>
<evidence type="ECO:0008006" key="15">
    <source>
        <dbReference type="Google" id="ProtNLM"/>
    </source>
</evidence>
<evidence type="ECO:0000256" key="10">
    <source>
        <dbReference type="SAM" id="SignalP"/>
    </source>
</evidence>
<dbReference type="GO" id="GO:0000976">
    <property type="term" value="F:transcription cis-regulatory region binding"/>
    <property type="evidence" value="ECO:0007669"/>
    <property type="project" value="UniProtKB-ARBA"/>
</dbReference>
<dbReference type="Gene3D" id="3.80.10.10">
    <property type="entry name" value="Ribonuclease Inhibitor"/>
    <property type="match status" value="1"/>
</dbReference>
<evidence type="ECO:0000256" key="2">
    <source>
        <dbReference type="ARBA" id="ARBA00007163"/>
    </source>
</evidence>
<dbReference type="SUPFAM" id="SSF52058">
    <property type="entry name" value="L domain-like"/>
    <property type="match status" value="1"/>
</dbReference>
<dbReference type="Pfam" id="PF00170">
    <property type="entry name" value="bZIP_1"/>
    <property type="match status" value="1"/>
</dbReference>
<evidence type="ECO:0000256" key="3">
    <source>
        <dbReference type="ARBA" id="ARBA00023015"/>
    </source>
</evidence>
<feature type="compositionally biased region" description="Polar residues" evidence="9">
    <location>
        <begin position="18"/>
        <end position="44"/>
    </location>
</feature>
<dbReference type="GO" id="GO:0006351">
    <property type="term" value="P:DNA-templated transcription"/>
    <property type="evidence" value="ECO:0007669"/>
    <property type="project" value="InterPro"/>
</dbReference>
<proteinExistence type="inferred from homology"/>
<comment type="subcellular location">
    <subcellularLocation>
        <location evidence="1">Nucleus</location>
    </subcellularLocation>
</comment>
<dbReference type="AlphaFoldDB" id="A0A8S9FSQ1"/>
<organism evidence="13 14">
    <name type="scientific">Brassica cretica</name>
    <name type="common">Mustard</name>
    <dbReference type="NCBI Taxonomy" id="69181"/>
    <lineage>
        <taxon>Eukaryota</taxon>
        <taxon>Viridiplantae</taxon>
        <taxon>Streptophyta</taxon>
        <taxon>Embryophyta</taxon>
        <taxon>Tracheophyta</taxon>
        <taxon>Spermatophyta</taxon>
        <taxon>Magnoliopsida</taxon>
        <taxon>eudicotyledons</taxon>
        <taxon>Gunneridae</taxon>
        <taxon>Pentapetalae</taxon>
        <taxon>rosids</taxon>
        <taxon>malvids</taxon>
        <taxon>Brassicales</taxon>
        <taxon>Brassicaceae</taxon>
        <taxon>Brassiceae</taxon>
        <taxon>Brassica</taxon>
    </lineage>
</organism>
<dbReference type="EMBL" id="QGKW02002228">
    <property type="protein sequence ID" value="KAF2535426.1"/>
    <property type="molecule type" value="Genomic_DNA"/>
</dbReference>
<gene>
    <name evidence="13" type="ORF">F2Q68_00023154</name>
</gene>
<comment type="similarity">
    <text evidence="2">Belongs to the bZIP family.</text>
</comment>
<evidence type="ECO:0000313" key="14">
    <source>
        <dbReference type="Proteomes" id="UP000712281"/>
    </source>
</evidence>
<comment type="caution">
    <text evidence="13">The sequence shown here is derived from an EMBL/GenBank/DDBJ whole genome shotgun (WGS) entry which is preliminary data.</text>
</comment>
<dbReference type="SMART" id="SM00338">
    <property type="entry name" value="BRLZ"/>
    <property type="match status" value="1"/>
</dbReference>
<keyword evidence="7" id="KW-0539">Nucleus</keyword>
<evidence type="ECO:0000259" key="11">
    <source>
        <dbReference type="PROSITE" id="PS50217"/>
    </source>
</evidence>
<feature type="chain" id="PRO_5035938830" description="BZIP domain-containing protein" evidence="10">
    <location>
        <begin position="18"/>
        <end position="469"/>
    </location>
</feature>
<evidence type="ECO:0000256" key="9">
    <source>
        <dbReference type="SAM" id="MobiDB-lite"/>
    </source>
</evidence>
<dbReference type="PROSITE" id="PS51806">
    <property type="entry name" value="DOG1"/>
    <property type="match status" value="1"/>
</dbReference>
<dbReference type="InterPro" id="IPR001611">
    <property type="entry name" value="Leu-rich_rpt"/>
</dbReference>
<dbReference type="FunFam" id="1.20.5.170:FF:000019">
    <property type="entry name" value="BZIP family transcription factor"/>
    <property type="match status" value="1"/>
</dbReference>
<dbReference type="PANTHER" id="PTHR45693">
    <property type="entry name" value="TRANSCRIPTION FACTOR TGA9"/>
    <property type="match status" value="1"/>
</dbReference>
<feature type="domain" description="BZIP" evidence="11">
    <location>
        <begin position="67"/>
        <end position="111"/>
    </location>
</feature>
<feature type="domain" description="DOG1" evidence="12">
    <location>
        <begin position="145"/>
        <end position="355"/>
    </location>
</feature>
<feature type="region of interest" description="Disordered" evidence="9">
    <location>
        <begin position="16"/>
        <end position="72"/>
    </location>
</feature>
<evidence type="ECO:0000256" key="5">
    <source>
        <dbReference type="ARBA" id="ARBA00023159"/>
    </source>
</evidence>
<name>A0A8S9FSQ1_BRACR</name>
<dbReference type="InterPro" id="IPR004827">
    <property type="entry name" value="bZIP"/>
</dbReference>
<feature type="compositionally biased region" description="Basic and acidic residues" evidence="9">
    <location>
        <begin position="46"/>
        <end position="70"/>
    </location>
</feature>